<gene>
    <name evidence="2" type="ORF">WG950_12760</name>
</gene>
<evidence type="ECO:0000313" key="3">
    <source>
        <dbReference type="Proteomes" id="UP001491088"/>
    </source>
</evidence>
<dbReference type="Gene3D" id="3.30.1150.10">
    <property type="match status" value="1"/>
</dbReference>
<reference evidence="2 3" key="1">
    <citation type="submission" date="2024-03" db="EMBL/GenBank/DDBJ databases">
        <authorList>
            <person name="Cao K."/>
        </authorList>
    </citation>
    <scope>NUCLEOTIDE SEQUENCE [LARGE SCALE GENOMIC DNA]</scope>
    <source>
        <strain evidence="2 3">MCCC 1K00696</strain>
    </source>
</reference>
<name>A0ABZ2TQI1_9FLAO</name>
<accession>A0ABZ2TQI1</accession>
<organism evidence="2 3">
    <name type="scientific">Polaribacter marinaquae</name>
    <dbReference type="NCBI Taxonomy" id="1642819"/>
    <lineage>
        <taxon>Bacteria</taxon>
        <taxon>Pseudomonadati</taxon>
        <taxon>Bacteroidota</taxon>
        <taxon>Flavobacteriia</taxon>
        <taxon>Flavobacteriales</taxon>
        <taxon>Flavobacteriaceae</taxon>
    </lineage>
</organism>
<dbReference type="RefSeq" id="WP_340932864.1">
    <property type="nucleotide sequence ID" value="NZ_CP150496.1"/>
</dbReference>
<sequence length="341" mass="38598">MRLLLTLLLLIFSFSIQAQDNKDLARVYFNKALKSFETLDLEKTTKYLQKNRELNNGITQEKIAIFGSKFFYDLGDYIKAEEYFKAFFKLNKNKSSQSYKDMLVAYTNNLDAKDSPNKSVNKLKVLKQKKEKQDALDNAKNLALKKQEIARLKKAILSLEKSLSYVSNKNSDQYKKMKSSLDKMKENLNSLGGTLNTSDTNVSKNKTVDTSNIFTELTKKSSKPVSFTIIETPPIFPGCEKGSSKEIKNCFSLGVKRHFVKNFDANLPSKLGLTVGLKKIIILFKVDEKGNVINIDARAPHPKIKEEAIRIATSLPKMTPATQRGKTVKVAYSFPFSIMVE</sequence>
<protein>
    <recommendedName>
        <fullName evidence="4">TonB C-terminal domain-containing protein</fullName>
    </recommendedName>
</protein>
<keyword evidence="1" id="KW-0732">Signal</keyword>
<dbReference type="Proteomes" id="UP001491088">
    <property type="component" value="Chromosome"/>
</dbReference>
<evidence type="ECO:0000313" key="2">
    <source>
        <dbReference type="EMBL" id="WYW55395.1"/>
    </source>
</evidence>
<proteinExistence type="predicted"/>
<feature type="chain" id="PRO_5045585483" description="TonB C-terminal domain-containing protein" evidence="1">
    <location>
        <begin position="19"/>
        <end position="341"/>
    </location>
</feature>
<evidence type="ECO:0000256" key="1">
    <source>
        <dbReference type="SAM" id="SignalP"/>
    </source>
</evidence>
<dbReference type="SUPFAM" id="SSF74653">
    <property type="entry name" value="TolA/TonB C-terminal domain"/>
    <property type="match status" value="1"/>
</dbReference>
<feature type="signal peptide" evidence="1">
    <location>
        <begin position="1"/>
        <end position="18"/>
    </location>
</feature>
<evidence type="ECO:0008006" key="4">
    <source>
        <dbReference type="Google" id="ProtNLM"/>
    </source>
</evidence>
<dbReference type="EMBL" id="CP150496">
    <property type="protein sequence ID" value="WYW55395.1"/>
    <property type="molecule type" value="Genomic_DNA"/>
</dbReference>
<keyword evidence="3" id="KW-1185">Reference proteome</keyword>